<feature type="domain" description="EamA" evidence="2">
    <location>
        <begin position="153"/>
        <end position="280"/>
    </location>
</feature>
<feature type="transmembrane region" description="Helical" evidence="1">
    <location>
        <begin position="37"/>
        <end position="55"/>
    </location>
</feature>
<feature type="transmembrane region" description="Helical" evidence="1">
    <location>
        <begin position="101"/>
        <end position="118"/>
    </location>
</feature>
<dbReference type="AlphaFoldDB" id="A0A1W6NWH3"/>
<feature type="domain" description="EamA" evidence="2">
    <location>
        <begin position="8"/>
        <end position="142"/>
    </location>
</feature>
<dbReference type="RefSeq" id="WP_085785274.1">
    <property type="nucleotide sequence ID" value="NZ_CP019937.1"/>
</dbReference>
<dbReference type="InterPro" id="IPR000620">
    <property type="entry name" value="EamA_dom"/>
</dbReference>
<name>A0A1W6NWH3_9RHOB</name>
<dbReference type="GO" id="GO:0016020">
    <property type="term" value="C:membrane"/>
    <property type="evidence" value="ECO:0007669"/>
    <property type="project" value="InterPro"/>
</dbReference>
<feature type="transmembrane region" description="Helical" evidence="1">
    <location>
        <begin position="264"/>
        <end position="282"/>
    </location>
</feature>
<evidence type="ECO:0000313" key="3">
    <source>
        <dbReference type="EMBL" id="ARO13575.1"/>
    </source>
</evidence>
<dbReference type="STRING" id="92947.BVG79_00215"/>
<feature type="transmembrane region" description="Helical" evidence="1">
    <location>
        <begin position="76"/>
        <end position="95"/>
    </location>
</feature>
<dbReference type="InterPro" id="IPR037185">
    <property type="entry name" value="EmrE-like"/>
</dbReference>
<dbReference type="SUPFAM" id="SSF103481">
    <property type="entry name" value="Multidrug resistance efflux transporter EmrE"/>
    <property type="match status" value="2"/>
</dbReference>
<evidence type="ECO:0000256" key="1">
    <source>
        <dbReference type="SAM" id="Phobius"/>
    </source>
</evidence>
<dbReference type="PANTHER" id="PTHR22911">
    <property type="entry name" value="ACYL-MALONYL CONDENSING ENZYME-RELATED"/>
    <property type="match status" value="1"/>
</dbReference>
<proteinExistence type="predicted"/>
<accession>A0A1W6NWH3</accession>
<dbReference type="Proteomes" id="UP000242447">
    <property type="component" value="Chromosome"/>
</dbReference>
<dbReference type="EMBL" id="CP019937">
    <property type="protein sequence ID" value="ARO13575.1"/>
    <property type="molecule type" value="Genomic_DNA"/>
</dbReference>
<keyword evidence="1" id="KW-0472">Membrane</keyword>
<organism evidence="3 4">
    <name type="scientific">Ketogulonicigenium robustum</name>
    <dbReference type="NCBI Taxonomy" id="92947"/>
    <lineage>
        <taxon>Bacteria</taxon>
        <taxon>Pseudomonadati</taxon>
        <taxon>Pseudomonadota</taxon>
        <taxon>Alphaproteobacteria</taxon>
        <taxon>Rhodobacterales</taxon>
        <taxon>Roseobacteraceae</taxon>
        <taxon>Ketogulonicigenium</taxon>
    </lineage>
</organism>
<feature type="transmembrane region" description="Helical" evidence="1">
    <location>
        <begin position="125"/>
        <end position="142"/>
    </location>
</feature>
<reference evidence="3 4" key="1">
    <citation type="submission" date="2017-02" db="EMBL/GenBank/DDBJ databases">
        <title>Ketogulonicigenium robustum SPU B003 Genome sequencing and assembly.</title>
        <authorList>
            <person name="Li Y."/>
            <person name="Liu L."/>
            <person name="Wang C."/>
            <person name="Zhang M."/>
            <person name="Zhang T."/>
            <person name="Zhang Y."/>
        </authorList>
    </citation>
    <scope>NUCLEOTIDE SEQUENCE [LARGE SCALE GENOMIC DNA]</scope>
    <source>
        <strain evidence="3 4">SPU_B003</strain>
    </source>
</reference>
<feature type="transmembrane region" description="Helical" evidence="1">
    <location>
        <begin position="181"/>
        <end position="202"/>
    </location>
</feature>
<gene>
    <name evidence="3" type="ORF">BVG79_00215</name>
</gene>
<evidence type="ECO:0000313" key="4">
    <source>
        <dbReference type="Proteomes" id="UP000242447"/>
    </source>
</evidence>
<protein>
    <submittedName>
        <fullName evidence="3">S-adenosylmethionine uptake transporter</fullName>
    </submittedName>
</protein>
<feature type="transmembrane region" description="Helical" evidence="1">
    <location>
        <begin position="239"/>
        <end position="258"/>
    </location>
</feature>
<feature type="transmembrane region" description="Helical" evidence="1">
    <location>
        <begin position="148"/>
        <end position="169"/>
    </location>
</feature>
<feature type="transmembrane region" description="Helical" evidence="1">
    <location>
        <begin position="208"/>
        <end position="227"/>
    </location>
</feature>
<keyword evidence="1" id="KW-1133">Transmembrane helix</keyword>
<sequence length="290" mass="31840">MTTQNTRLGIALMVMTTIVFSLQDGLSRQLAGEYNVFMILMIRYIFFAVFALAIARAQAGSMAAAIRTHHPIWQTVRALLLIAEMAVMVYSFKLLGLIETHAVFTSYPLIVAALSGPILREKVGWRRWTAIMIGFVGVLIILQPGQHVFSTTALLPLLAATLFAIYGLLTRYVSRKDSANTSLVWTAVVGAICATAIGVFNIDPMTPHDWLLMLALSVCGMISHWMLIKCYEVAEASAVQPFAFLQVGFVSLIGLFFFNETLEHRVIIGGAIVLAAGLFTLLRERAKAKA</sequence>
<keyword evidence="4" id="KW-1185">Reference proteome</keyword>
<dbReference type="OrthoDB" id="9807937at2"/>
<keyword evidence="1" id="KW-0812">Transmembrane</keyword>
<dbReference type="KEGG" id="kro:BVG79_00215"/>
<dbReference type="Pfam" id="PF00892">
    <property type="entry name" value="EamA"/>
    <property type="match status" value="2"/>
</dbReference>
<evidence type="ECO:0000259" key="2">
    <source>
        <dbReference type="Pfam" id="PF00892"/>
    </source>
</evidence>
<dbReference type="PANTHER" id="PTHR22911:SF103">
    <property type="entry name" value="BLR2811 PROTEIN"/>
    <property type="match status" value="1"/>
</dbReference>